<sequence>MFEPSLALQTAIRSALIASPAVTALVPADRIRAGSSRPDYFPTIVLAAGQTLFLGRASGSQLCARVILDLHVWALEDGADTARQIGGAVMQTLIDPPQAEAFGIDQWDKPSVQWMRDPKPELTACHGVMQLSGVVRWRI</sequence>
<dbReference type="Gene3D" id="3.30.2000.30">
    <property type="match status" value="1"/>
</dbReference>
<dbReference type="RefSeq" id="WP_118151136.1">
    <property type="nucleotide sequence ID" value="NZ_QWEY01000003.1"/>
</dbReference>
<proteinExistence type="predicted"/>
<reference evidence="1 2" key="1">
    <citation type="submission" date="2018-08" db="EMBL/GenBank/DDBJ databases">
        <title>Flavobacterium tibetense sp. nov., isolated from a wetland YonghuCo on Tibetan Plateau.</title>
        <authorList>
            <person name="Phurbu D."/>
            <person name="Lu H."/>
            <person name="Xing P."/>
        </authorList>
    </citation>
    <scope>NUCLEOTIDE SEQUENCE [LARGE SCALE GENOMIC DNA]</scope>
    <source>
        <strain evidence="1 2">DJC</strain>
    </source>
</reference>
<organism evidence="1 2">
    <name type="scientific">Pseudotabrizicola alkalilacus</name>
    <dbReference type="NCBI Taxonomy" id="2305252"/>
    <lineage>
        <taxon>Bacteria</taxon>
        <taxon>Pseudomonadati</taxon>
        <taxon>Pseudomonadota</taxon>
        <taxon>Alphaproteobacteria</taxon>
        <taxon>Rhodobacterales</taxon>
        <taxon>Paracoccaceae</taxon>
        <taxon>Pseudotabrizicola</taxon>
    </lineage>
</organism>
<accession>A0A411Z4J5</accession>
<dbReference type="InterPro" id="IPR053745">
    <property type="entry name" value="Viral_Tail_Comp_sf"/>
</dbReference>
<dbReference type="EMBL" id="QWEY01000003">
    <property type="protein sequence ID" value="RGP37970.1"/>
    <property type="molecule type" value="Genomic_DNA"/>
</dbReference>
<protein>
    <submittedName>
        <fullName evidence="1">DUF3168 domain-containing protein</fullName>
    </submittedName>
</protein>
<evidence type="ECO:0000313" key="1">
    <source>
        <dbReference type="EMBL" id="RGP37970.1"/>
    </source>
</evidence>
<keyword evidence="2" id="KW-1185">Reference proteome</keyword>
<dbReference type="Pfam" id="PF11367">
    <property type="entry name" value="Tail_completion_gp17"/>
    <property type="match status" value="1"/>
</dbReference>
<gene>
    <name evidence="1" type="ORF">D1012_07195</name>
</gene>
<name>A0A411Z4J5_9RHOB</name>
<dbReference type="AlphaFoldDB" id="A0A411Z4J5"/>
<comment type="caution">
    <text evidence="1">The sequence shown here is derived from an EMBL/GenBank/DDBJ whole genome shotgun (WGS) entry which is preliminary data.</text>
</comment>
<dbReference type="InterPro" id="IPR021508">
    <property type="entry name" value="Gp17-like"/>
</dbReference>
<dbReference type="OrthoDB" id="7630456at2"/>
<evidence type="ECO:0000313" key="2">
    <source>
        <dbReference type="Proteomes" id="UP000284547"/>
    </source>
</evidence>
<dbReference type="Proteomes" id="UP000284547">
    <property type="component" value="Unassembled WGS sequence"/>
</dbReference>